<accession>A0AA89C5C1</accession>
<dbReference type="InterPro" id="IPR002659">
    <property type="entry name" value="Glyco_trans_31"/>
</dbReference>
<evidence type="ECO:0000256" key="2">
    <source>
        <dbReference type="ARBA" id="ARBA00008661"/>
    </source>
</evidence>
<dbReference type="GO" id="GO:0000139">
    <property type="term" value="C:Golgi membrane"/>
    <property type="evidence" value="ECO:0007669"/>
    <property type="project" value="UniProtKB-SubCell"/>
</dbReference>
<evidence type="ECO:0000256" key="8">
    <source>
        <dbReference type="ARBA" id="ARBA00023034"/>
    </source>
</evidence>
<evidence type="ECO:0000256" key="6">
    <source>
        <dbReference type="ARBA" id="ARBA00022968"/>
    </source>
</evidence>
<keyword evidence="3 11" id="KW-0328">Glycosyltransferase</keyword>
<keyword evidence="13" id="KW-1185">Reference proteome</keyword>
<evidence type="ECO:0000256" key="5">
    <source>
        <dbReference type="ARBA" id="ARBA00022692"/>
    </source>
</evidence>
<evidence type="ECO:0000256" key="4">
    <source>
        <dbReference type="ARBA" id="ARBA00022679"/>
    </source>
</evidence>
<keyword evidence="7 11" id="KW-1133">Transmembrane helix</keyword>
<evidence type="ECO:0000313" key="12">
    <source>
        <dbReference type="EMBL" id="KAK3106832.1"/>
    </source>
</evidence>
<dbReference type="Pfam" id="PF01762">
    <property type="entry name" value="Galactosyl_T"/>
    <property type="match status" value="1"/>
</dbReference>
<dbReference type="PANTHER" id="PTHR11214">
    <property type="entry name" value="BETA-1,3-N-ACETYLGLUCOSAMINYLTRANSFERASE"/>
    <property type="match status" value="1"/>
</dbReference>
<sequence length="408" mass="47327">MRRSISSGKDSLFDPAFYGVIKVRVFFLFLLLFSMFITVRLYRASKDILSDTVQVSTEDGFLKLIKIDKSKVKYKTHKKNVHRDVMEFFVPPRVPPQQKVGPSDVEDDSNLSTELPQCRSCFEHKFEYVINNENICDGGNESGVDILILISTTFRNKLKRDAIRETWLSVSQENTQNIRYAFLLGFTPDLHLQQQLELENIEYRDIIQEDFIDSYRNLTHKTVMAFKWATTFCNHSRFFMKTDDDMYVNTRNLLEIVATHNSDLQTSVGGTCMGRGKPHRNQHSKYYASVESYPLQHYPGFCSGTGYITSMNAAVQIYEMSKNIKFFHLEDVYIGLCVWKLGMRFLTIRGFSIEQVKPRDCHYKNSKMVTSHGVPPNLMRGIWKMDCTKHKVTHRSHDDAHIVVPSMT</sequence>
<keyword evidence="10" id="KW-0325">Glycoprotein</keyword>
<evidence type="ECO:0000256" key="3">
    <source>
        <dbReference type="ARBA" id="ARBA00022676"/>
    </source>
</evidence>
<name>A0AA89C5C1_PINIB</name>
<feature type="transmembrane region" description="Helical" evidence="11">
    <location>
        <begin position="21"/>
        <end position="42"/>
    </location>
</feature>
<gene>
    <name evidence="12" type="ORF">FSP39_000868</name>
</gene>
<dbReference type="GO" id="GO:0016758">
    <property type="term" value="F:hexosyltransferase activity"/>
    <property type="evidence" value="ECO:0007669"/>
    <property type="project" value="InterPro"/>
</dbReference>
<dbReference type="AlphaFoldDB" id="A0AA89C5C1"/>
<comment type="subcellular location">
    <subcellularLocation>
        <location evidence="1 11">Golgi apparatus membrane</location>
        <topology evidence="1 11">Single-pass type II membrane protein</topology>
    </subcellularLocation>
</comment>
<dbReference type="EMBL" id="VSWD01000002">
    <property type="protein sequence ID" value="KAK3106832.1"/>
    <property type="molecule type" value="Genomic_DNA"/>
</dbReference>
<keyword evidence="6 11" id="KW-0735">Signal-anchor</keyword>
<dbReference type="Gene3D" id="3.90.550.50">
    <property type="match status" value="1"/>
</dbReference>
<dbReference type="EC" id="2.4.1.-" evidence="11"/>
<protein>
    <recommendedName>
        <fullName evidence="11">Hexosyltransferase</fullName>
        <ecNumber evidence="11">2.4.1.-</ecNumber>
    </recommendedName>
</protein>
<dbReference type="FunFam" id="3.90.550.50:FF:000001">
    <property type="entry name" value="Hexosyltransferase"/>
    <property type="match status" value="1"/>
</dbReference>
<keyword evidence="4" id="KW-0808">Transferase</keyword>
<evidence type="ECO:0000313" key="13">
    <source>
        <dbReference type="Proteomes" id="UP001186944"/>
    </source>
</evidence>
<evidence type="ECO:0000256" key="7">
    <source>
        <dbReference type="ARBA" id="ARBA00022989"/>
    </source>
</evidence>
<dbReference type="Proteomes" id="UP001186944">
    <property type="component" value="Unassembled WGS sequence"/>
</dbReference>
<dbReference type="GO" id="GO:0006493">
    <property type="term" value="P:protein O-linked glycosylation"/>
    <property type="evidence" value="ECO:0007669"/>
    <property type="project" value="TreeGrafter"/>
</dbReference>
<comment type="similarity">
    <text evidence="2 11">Belongs to the glycosyltransferase 31 family.</text>
</comment>
<evidence type="ECO:0000256" key="10">
    <source>
        <dbReference type="ARBA" id="ARBA00023180"/>
    </source>
</evidence>
<organism evidence="12 13">
    <name type="scientific">Pinctada imbricata</name>
    <name type="common">Atlantic pearl-oyster</name>
    <name type="synonym">Pinctada martensii</name>
    <dbReference type="NCBI Taxonomy" id="66713"/>
    <lineage>
        <taxon>Eukaryota</taxon>
        <taxon>Metazoa</taxon>
        <taxon>Spiralia</taxon>
        <taxon>Lophotrochozoa</taxon>
        <taxon>Mollusca</taxon>
        <taxon>Bivalvia</taxon>
        <taxon>Autobranchia</taxon>
        <taxon>Pteriomorphia</taxon>
        <taxon>Pterioida</taxon>
        <taxon>Pterioidea</taxon>
        <taxon>Pteriidae</taxon>
        <taxon>Pinctada</taxon>
    </lineage>
</organism>
<keyword evidence="5 11" id="KW-0812">Transmembrane</keyword>
<proteinExistence type="inferred from homology"/>
<comment type="caution">
    <text evidence="12">The sequence shown here is derived from an EMBL/GenBank/DDBJ whole genome shotgun (WGS) entry which is preliminary data.</text>
</comment>
<keyword evidence="8 11" id="KW-0333">Golgi apparatus</keyword>
<evidence type="ECO:0000256" key="11">
    <source>
        <dbReference type="RuleBase" id="RU363063"/>
    </source>
</evidence>
<evidence type="ECO:0000256" key="1">
    <source>
        <dbReference type="ARBA" id="ARBA00004323"/>
    </source>
</evidence>
<reference evidence="12" key="1">
    <citation type="submission" date="2019-08" db="EMBL/GenBank/DDBJ databases">
        <title>The improved chromosome-level genome for the pearl oyster Pinctada fucata martensii using PacBio sequencing and Hi-C.</title>
        <authorList>
            <person name="Zheng Z."/>
        </authorList>
    </citation>
    <scope>NUCLEOTIDE SEQUENCE</scope>
    <source>
        <strain evidence="12">ZZ-2019</strain>
        <tissue evidence="12">Adductor muscle</tissue>
    </source>
</reference>
<keyword evidence="9 11" id="KW-0472">Membrane</keyword>
<evidence type="ECO:0000256" key="9">
    <source>
        <dbReference type="ARBA" id="ARBA00023136"/>
    </source>
</evidence>
<dbReference type="PANTHER" id="PTHR11214:SF314">
    <property type="entry name" value="HEXOSYLTRANSFERASE"/>
    <property type="match status" value="1"/>
</dbReference>